<reference evidence="1" key="1">
    <citation type="journal article" date="2022" name="bioRxiv">
        <title>Sequencing and chromosome-scale assembly of the giantPleurodeles waltlgenome.</title>
        <authorList>
            <person name="Brown T."/>
            <person name="Elewa A."/>
            <person name="Iarovenko S."/>
            <person name="Subramanian E."/>
            <person name="Araus A.J."/>
            <person name="Petzold A."/>
            <person name="Susuki M."/>
            <person name="Suzuki K.-i.T."/>
            <person name="Hayashi T."/>
            <person name="Toyoda A."/>
            <person name="Oliveira C."/>
            <person name="Osipova E."/>
            <person name="Leigh N.D."/>
            <person name="Simon A."/>
            <person name="Yun M.H."/>
        </authorList>
    </citation>
    <scope>NUCLEOTIDE SEQUENCE</scope>
    <source>
        <strain evidence="1">20211129_DDA</strain>
        <tissue evidence="1">Liver</tissue>
    </source>
</reference>
<proteinExistence type="predicted"/>
<dbReference type="AlphaFoldDB" id="A0AAV7WJE6"/>
<dbReference type="Proteomes" id="UP001066276">
    <property type="component" value="Chromosome 1_1"/>
</dbReference>
<organism evidence="1 2">
    <name type="scientific">Pleurodeles waltl</name>
    <name type="common">Iberian ribbed newt</name>
    <dbReference type="NCBI Taxonomy" id="8319"/>
    <lineage>
        <taxon>Eukaryota</taxon>
        <taxon>Metazoa</taxon>
        <taxon>Chordata</taxon>
        <taxon>Craniata</taxon>
        <taxon>Vertebrata</taxon>
        <taxon>Euteleostomi</taxon>
        <taxon>Amphibia</taxon>
        <taxon>Batrachia</taxon>
        <taxon>Caudata</taxon>
        <taxon>Salamandroidea</taxon>
        <taxon>Salamandridae</taxon>
        <taxon>Pleurodelinae</taxon>
        <taxon>Pleurodeles</taxon>
    </lineage>
</organism>
<gene>
    <name evidence="1" type="ORF">NDU88_001085</name>
</gene>
<evidence type="ECO:0000313" key="1">
    <source>
        <dbReference type="EMBL" id="KAJ1213448.1"/>
    </source>
</evidence>
<name>A0AAV7WJE6_PLEWA</name>
<sequence>MKSMVVGFWRLQPGLPEKGNRKMRRSMVVGFWRLQPGLPEKGNRKTRSYAYIVVSSFRVLRVQTATRSTYRQAIYRTSK</sequence>
<evidence type="ECO:0000313" key="2">
    <source>
        <dbReference type="Proteomes" id="UP001066276"/>
    </source>
</evidence>
<comment type="caution">
    <text evidence="1">The sequence shown here is derived from an EMBL/GenBank/DDBJ whole genome shotgun (WGS) entry which is preliminary data.</text>
</comment>
<accession>A0AAV7WJE6</accession>
<dbReference type="EMBL" id="JANPWB010000001">
    <property type="protein sequence ID" value="KAJ1213448.1"/>
    <property type="molecule type" value="Genomic_DNA"/>
</dbReference>
<keyword evidence="2" id="KW-1185">Reference proteome</keyword>
<protein>
    <submittedName>
        <fullName evidence="1">Uncharacterized protein</fullName>
    </submittedName>
</protein>